<feature type="transmembrane region" description="Helical" evidence="12">
    <location>
        <begin position="171"/>
        <end position="188"/>
    </location>
</feature>
<comment type="similarity">
    <text evidence="3 12">Belongs to the PIGV family.</text>
</comment>
<dbReference type="Proteomes" id="UP001172673">
    <property type="component" value="Unassembled WGS sequence"/>
</dbReference>
<evidence type="ECO:0000256" key="12">
    <source>
        <dbReference type="RuleBase" id="RU363112"/>
    </source>
</evidence>
<evidence type="ECO:0000256" key="2">
    <source>
        <dbReference type="ARBA" id="ARBA00004687"/>
    </source>
</evidence>
<feature type="transmembrane region" description="Helical" evidence="12">
    <location>
        <begin position="12"/>
        <end position="38"/>
    </location>
</feature>
<dbReference type="EC" id="2.4.1.-" evidence="12"/>
<comment type="caution">
    <text evidence="12">Lacks conserved residue(s) required for the propagation of feature annotation.</text>
</comment>
<feature type="transmembrane region" description="Helical" evidence="12">
    <location>
        <begin position="209"/>
        <end position="228"/>
    </location>
</feature>
<evidence type="ECO:0000313" key="13">
    <source>
        <dbReference type="EMBL" id="KAJ9608673.1"/>
    </source>
</evidence>
<evidence type="ECO:0000256" key="1">
    <source>
        <dbReference type="ARBA" id="ARBA00004477"/>
    </source>
</evidence>
<comment type="subcellular location">
    <subcellularLocation>
        <location evidence="1 12">Endoplasmic reticulum membrane</location>
        <topology evidence="1 12">Multi-pass membrane protein</topology>
    </subcellularLocation>
</comment>
<evidence type="ECO:0000256" key="10">
    <source>
        <dbReference type="ARBA" id="ARBA00022989"/>
    </source>
</evidence>
<keyword evidence="14" id="KW-1185">Reference proteome</keyword>
<keyword evidence="11 12" id="KW-0472">Membrane</keyword>
<comment type="function">
    <text evidence="12">Mannosyltransferase involved in glycosylphosphatidylinositol-anchor biosynthesis.</text>
</comment>
<dbReference type="GO" id="GO:0000009">
    <property type="term" value="F:alpha-1,6-mannosyltransferase activity"/>
    <property type="evidence" value="ECO:0007669"/>
    <property type="project" value="InterPro"/>
</dbReference>
<keyword evidence="6 12" id="KW-0328">Glycosyltransferase</keyword>
<dbReference type="PANTHER" id="PTHR12468:SF2">
    <property type="entry name" value="GPI MANNOSYLTRANSFERASE 2"/>
    <property type="match status" value="1"/>
</dbReference>
<feature type="transmembrane region" description="Helical" evidence="12">
    <location>
        <begin position="248"/>
        <end position="268"/>
    </location>
</feature>
<evidence type="ECO:0000256" key="5">
    <source>
        <dbReference type="ARBA" id="ARBA00022502"/>
    </source>
</evidence>
<sequence length="360" mass="38771">MTTTWSNFGRRNPIVTLFGIFVAWKSLVALIVLTAPGIGYDTSTSLSFSNRNDNGASDLPAIMHSPWLKFVRWDAVYFTHMSDEGHVFEQEWAFGIGLSELGLTHRLSSVVAGVLLSHLSHWLSVVQLWSLVNALSGEQKDGDSRLAFNTAVLHIISPAGVFLSTPCSESLFSFLSMSGFLSLVYALRQFDKQQTLAGSSAMVRAGFRFCAATMVRSNGILAGLPLLIEAITSALSILTKGLTKVRTAYLASLVATGLLVGVGLKTLVQQDAAVNLRLGSVALLERRSIPILDHVKSAAVPSGCSFTLALDTIRHRCATTPAFTLAWNGIIYKPTYFVNSQANVDESRNTAMCAGGPCAH</sequence>
<dbReference type="GO" id="GO:0005789">
    <property type="term" value="C:endoplasmic reticulum membrane"/>
    <property type="evidence" value="ECO:0007669"/>
    <property type="project" value="UniProtKB-SubCell"/>
</dbReference>
<dbReference type="GO" id="GO:0006506">
    <property type="term" value="P:GPI anchor biosynthetic process"/>
    <property type="evidence" value="ECO:0007669"/>
    <property type="project" value="UniProtKB-KW"/>
</dbReference>
<comment type="caution">
    <text evidence="13">The sequence shown here is derived from an EMBL/GenBank/DDBJ whole genome shotgun (WGS) entry which is preliminary data.</text>
</comment>
<evidence type="ECO:0000256" key="3">
    <source>
        <dbReference type="ARBA" id="ARBA00008698"/>
    </source>
</evidence>
<name>A0AA38X877_9EURO</name>
<organism evidence="13 14">
    <name type="scientific">Cladophialophora chaetospira</name>
    <dbReference type="NCBI Taxonomy" id="386627"/>
    <lineage>
        <taxon>Eukaryota</taxon>
        <taxon>Fungi</taxon>
        <taxon>Dikarya</taxon>
        <taxon>Ascomycota</taxon>
        <taxon>Pezizomycotina</taxon>
        <taxon>Eurotiomycetes</taxon>
        <taxon>Chaetothyriomycetidae</taxon>
        <taxon>Chaetothyriales</taxon>
        <taxon>Herpotrichiellaceae</taxon>
        <taxon>Cladophialophora</taxon>
    </lineage>
</organism>
<evidence type="ECO:0000256" key="4">
    <source>
        <dbReference type="ARBA" id="ARBA00013795"/>
    </source>
</evidence>
<dbReference type="AlphaFoldDB" id="A0AA38X877"/>
<keyword evidence="5 12" id="KW-0337">GPI-anchor biosynthesis</keyword>
<keyword evidence="7 12" id="KW-0808">Transferase</keyword>
<reference evidence="13" key="1">
    <citation type="submission" date="2022-10" db="EMBL/GenBank/DDBJ databases">
        <title>Culturing micro-colonial fungi from biological soil crusts in the Mojave desert and describing Neophaeococcomyces mojavensis, and introducing the new genera and species Taxawa tesnikishii.</title>
        <authorList>
            <person name="Kurbessoian T."/>
            <person name="Stajich J.E."/>
        </authorList>
    </citation>
    <scope>NUCLEOTIDE SEQUENCE</scope>
    <source>
        <strain evidence="13">TK_41</strain>
    </source>
</reference>
<dbReference type="InterPro" id="IPR007315">
    <property type="entry name" value="PIG-V/Gpi18"/>
</dbReference>
<gene>
    <name evidence="13" type="primary">GPI18</name>
    <name evidence="13" type="ORF">H2200_006444</name>
</gene>
<keyword evidence="8 12" id="KW-0812">Transmembrane</keyword>
<evidence type="ECO:0000256" key="6">
    <source>
        <dbReference type="ARBA" id="ARBA00022676"/>
    </source>
</evidence>
<protein>
    <recommendedName>
        <fullName evidence="4 12">GPI mannosyltransferase 2</fullName>
        <ecNumber evidence="12">2.4.1.-</ecNumber>
    </recommendedName>
</protein>
<keyword evidence="10 12" id="KW-1133">Transmembrane helix</keyword>
<dbReference type="Pfam" id="PF04188">
    <property type="entry name" value="Mannosyl_trans2"/>
    <property type="match status" value="1"/>
</dbReference>
<evidence type="ECO:0000256" key="11">
    <source>
        <dbReference type="ARBA" id="ARBA00023136"/>
    </source>
</evidence>
<proteinExistence type="inferred from homology"/>
<comment type="pathway">
    <text evidence="2 12">Glycolipid biosynthesis; glycosylphosphatidylinositol-anchor biosynthesis.</text>
</comment>
<evidence type="ECO:0000256" key="7">
    <source>
        <dbReference type="ARBA" id="ARBA00022679"/>
    </source>
</evidence>
<dbReference type="EMBL" id="JAPDRK010000009">
    <property type="protein sequence ID" value="KAJ9608673.1"/>
    <property type="molecule type" value="Genomic_DNA"/>
</dbReference>
<evidence type="ECO:0000313" key="14">
    <source>
        <dbReference type="Proteomes" id="UP001172673"/>
    </source>
</evidence>
<keyword evidence="9 12" id="KW-0256">Endoplasmic reticulum</keyword>
<dbReference type="GO" id="GO:0031501">
    <property type="term" value="C:mannosyltransferase complex"/>
    <property type="evidence" value="ECO:0007669"/>
    <property type="project" value="TreeGrafter"/>
</dbReference>
<evidence type="ECO:0000256" key="8">
    <source>
        <dbReference type="ARBA" id="ARBA00022692"/>
    </source>
</evidence>
<dbReference type="PANTHER" id="PTHR12468">
    <property type="entry name" value="GPI MANNOSYLTRANSFERASE 2"/>
    <property type="match status" value="1"/>
</dbReference>
<evidence type="ECO:0000256" key="9">
    <source>
        <dbReference type="ARBA" id="ARBA00022824"/>
    </source>
</evidence>
<dbReference type="GO" id="GO:0004376">
    <property type="term" value="F:GPI mannosyltransferase activity"/>
    <property type="evidence" value="ECO:0007669"/>
    <property type="project" value="InterPro"/>
</dbReference>
<accession>A0AA38X877</accession>